<dbReference type="Pfam" id="PF04954">
    <property type="entry name" value="SIP"/>
    <property type="match status" value="1"/>
</dbReference>
<feature type="domain" description="FAD-binding FR-type" evidence="1">
    <location>
        <begin position="10"/>
        <end position="117"/>
    </location>
</feature>
<gene>
    <name evidence="2" type="ORF">CLV90_2290</name>
</gene>
<dbReference type="EMBL" id="SOAY01000011">
    <property type="protein sequence ID" value="TDT45205.1"/>
    <property type="molecule type" value="Genomic_DNA"/>
</dbReference>
<dbReference type="AlphaFoldDB" id="A0A4R7K3H5"/>
<dbReference type="InterPro" id="IPR017927">
    <property type="entry name" value="FAD-bd_FR_type"/>
</dbReference>
<dbReference type="OrthoDB" id="3745257at2"/>
<dbReference type="Pfam" id="PF00970">
    <property type="entry name" value="FAD_binding_6"/>
    <property type="match status" value="1"/>
</dbReference>
<dbReference type="RefSeq" id="WP_133687556.1">
    <property type="nucleotide sequence ID" value="NZ_SOAY01000011.1"/>
</dbReference>
<proteinExistence type="predicted"/>
<dbReference type="PANTHER" id="PTHR30157:SF0">
    <property type="entry name" value="NADPH-DEPENDENT FERRIC-CHELATE REDUCTASE"/>
    <property type="match status" value="1"/>
</dbReference>
<evidence type="ECO:0000259" key="1">
    <source>
        <dbReference type="PROSITE" id="PS51384"/>
    </source>
</evidence>
<dbReference type="Proteomes" id="UP000294749">
    <property type="component" value="Unassembled WGS sequence"/>
</dbReference>
<reference evidence="2 3" key="1">
    <citation type="submission" date="2019-03" db="EMBL/GenBank/DDBJ databases">
        <title>Genomic Encyclopedia of Archaeal and Bacterial Type Strains, Phase II (KMG-II): from individual species to whole genera.</title>
        <authorList>
            <person name="Goeker M."/>
        </authorList>
    </citation>
    <scope>NUCLEOTIDE SEQUENCE [LARGE SCALE GENOMIC DNA]</scope>
    <source>
        <strain evidence="2 3">DSM 25233</strain>
    </source>
</reference>
<evidence type="ECO:0000313" key="2">
    <source>
        <dbReference type="EMBL" id="TDT45205.1"/>
    </source>
</evidence>
<dbReference type="InterPro" id="IPR008333">
    <property type="entry name" value="Cbr1-like_FAD-bd_dom"/>
</dbReference>
<dbReference type="SUPFAM" id="SSF63380">
    <property type="entry name" value="Riboflavin synthase domain-like"/>
    <property type="match status" value="1"/>
</dbReference>
<dbReference type="Gene3D" id="2.40.30.10">
    <property type="entry name" value="Translation factors"/>
    <property type="match status" value="1"/>
</dbReference>
<dbReference type="GO" id="GO:0016491">
    <property type="term" value="F:oxidoreductase activity"/>
    <property type="evidence" value="ECO:0007669"/>
    <property type="project" value="InterPro"/>
</dbReference>
<protein>
    <submittedName>
        <fullName evidence="2">NADPH-dependent ferric siderophore reductase</fullName>
    </submittedName>
</protein>
<organism evidence="2 3">
    <name type="scientific">Maribacter spongiicola</name>
    <dbReference type="NCBI Taxonomy" id="1206753"/>
    <lineage>
        <taxon>Bacteria</taxon>
        <taxon>Pseudomonadati</taxon>
        <taxon>Bacteroidota</taxon>
        <taxon>Flavobacteriia</taxon>
        <taxon>Flavobacteriales</taxon>
        <taxon>Flavobacteriaceae</taxon>
        <taxon>Maribacter</taxon>
    </lineage>
</organism>
<evidence type="ECO:0000313" key="3">
    <source>
        <dbReference type="Proteomes" id="UP000294749"/>
    </source>
</evidence>
<dbReference type="PROSITE" id="PS51384">
    <property type="entry name" value="FAD_FR"/>
    <property type="match status" value="1"/>
</dbReference>
<dbReference type="PANTHER" id="PTHR30157">
    <property type="entry name" value="FERRIC REDUCTASE, NADPH-DEPENDENT"/>
    <property type="match status" value="1"/>
</dbReference>
<dbReference type="InterPro" id="IPR007037">
    <property type="entry name" value="SIP_rossman_dom"/>
</dbReference>
<dbReference type="InterPro" id="IPR017938">
    <property type="entry name" value="Riboflavin_synthase-like_b-brl"/>
</dbReference>
<keyword evidence="3" id="KW-1185">Reference proteome</keyword>
<dbReference type="Gene3D" id="3.40.50.80">
    <property type="entry name" value="Nucleotide-binding domain of ferredoxin-NADP reductase (FNR) module"/>
    <property type="match status" value="1"/>
</dbReference>
<dbReference type="InterPro" id="IPR039261">
    <property type="entry name" value="FNR_nucleotide-bd"/>
</dbReference>
<name>A0A4R7K3H5_9FLAO</name>
<comment type="caution">
    <text evidence="2">The sequence shown here is derived from an EMBL/GenBank/DDBJ whole genome shotgun (WGS) entry which is preliminary data.</text>
</comment>
<dbReference type="InterPro" id="IPR039374">
    <property type="entry name" value="SIP_fam"/>
</dbReference>
<sequence length="241" mass="27211">MGIVESIIKKVLEKGTIIKKTKLSNSVYKIRIQSDGIGNYDFEPGHFLRLGVGIGKDDISLKDKVRSYSVWDINKEKNTLDIAIATHSQGIGAQWVETCAPNDTVYFKWKKGKFLVDVSADSYLMIGDLSALSHLYIINRNLPDNKQIESVVYSQDSTDFFADVDGSNPFDFHVMSENPSTEIVQKLNSIIPEMKGDTMVYIAGDSRVCIALTNYFRKELNWSAKQIKTKPFWNPDKKGLE</sequence>
<accession>A0A4R7K3H5</accession>